<evidence type="ECO:0000313" key="2">
    <source>
        <dbReference type="Proteomes" id="UP001611383"/>
    </source>
</evidence>
<dbReference type="EMBL" id="CP043494">
    <property type="protein sequence ID" value="WNG50796.1"/>
    <property type="molecule type" value="Genomic_DNA"/>
</dbReference>
<dbReference type="RefSeq" id="WP_395810313.1">
    <property type="nucleotide sequence ID" value="NZ_CP043494.1"/>
</dbReference>
<sequence length="217" mass="23393">MRSAVLAVVVLCSLAGCSADKGRLRPIEAPQVILSSDGRVAAAEDGGVRLVASGDSWKGNPFDLVRYLAPVEVVLENNSGRTLRIQYEDFELVGEAHYAALAPHTLAGLEPSSGSGVRMPSPPPTYSPYGRFNEEPRVNCYTCPPSGASRLPSEDMLRMAFPEGILKDGSSWTGFLYFQNPGAHERRATLQARLVDATTGERFGTLSIPFRVHGSSR</sequence>
<keyword evidence="2" id="KW-1185">Reference proteome</keyword>
<gene>
    <name evidence="1" type="ORF">F0U60_46715</name>
</gene>
<evidence type="ECO:0000313" key="1">
    <source>
        <dbReference type="EMBL" id="WNG50796.1"/>
    </source>
</evidence>
<dbReference type="PROSITE" id="PS51257">
    <property type="entry name" value="PROKAR_LIPOPROTEIN"/>
    <property type="match status" value="1"/>
</dbReference>
<protein>
    <recommendedName>
        <fullName evidence="3">Lipoprotein</fullName>
    </recommendedName>
</protein>
<dbReference type="Proteomes" id="UP001611383">
    <property type="component" value="Chromosome"/>
</dbReference>
<organism evidence="1 2">
    <name type="scientific">Archangium minus</name>
    <dbReference type="NCBI Taxonomy" id="83450"/>
    <lineage>
        <taxon>Bacteria</taxon>
        <taxon>Pseudomonadati</taxon>
        <taxon>Myxococcota</taxon>
        <taxon>Myxococcia</taxon>
        <taxon>Myxococcales</taxon>
        <taxon>Cystobacterineae</taxon>
        <taxon>Archangiaceae</taxon>
        <taxon>Archangium</taxon>
    </lineage>
</organism>
<reference evidence="1 2" key="1">
    <citation type="submission" date="2019-08" db="EMBL/GenBank/DDBJ databases">
        <title>Archangium and Cystobacter genomes.</title>
        <authorList>
            <person name="Chen I.-C.K."/>
            <person name="Wielgoss S."/>
        </authorList>
    </citation>
    <scope>NUCLEOTIDE SEQUENCE [LARGE SCALE GENOMIC DNA]</scope>
    <source>
        <strain evidence="1 2">Cbm 6</strain>
    </source>
</reference>
<accession>A0ABY9X5W9</accession>
<evidence type="ECO:0008006" key="3">
    <source>
        <dbReference type="Google" id="ProtNLM"/>
    </source>
</evidence>
<name>A0ABY9X5W9_9BACT</name>
<proteinExistence type="predicted"/>